<gene>
    <name evidence="1" type="ORF">GB927_021755</name>
</gene>
<protein>
    <submittedName>
        <fullName evidence="1">Transcriptional repressor TraM</fullName>
    </submittedName>
</protein>
<proteinExistence type="predicted"/>
<dbReference type="Pfam" id="PF09228">
    <property type="entry name" value="Prok-TraM"/>
    <property type="match status" value="1"/>
</dbReference>
<evidence type="ECO:0000313" key="1">
    <source>
        <dbReference type="EMBL" id="MCQ4632682.1"/>
    </source>
</evidence>
<sequence>MKSGSPADREKVGSASYCSMSIAELETIAVNAIREHRKLLAADQEVYEEWLRASEDPTTSVQILQTLQNEHMVRQERSQAQQCELARILEALGFVPTLPEDSGSDLN</sequence>
<organism evidence="1 2">
    <name type="scientific">Shinella lacus</name>
    <dbReference type="NCBI Taxonomy" id="2654216"/>
    <lineage>
        <taxon>Bacteria</taxon>
        <taxon>Pseudomonadati</taxon>
        <taxon>Pseudomonadota</taxon>
        <taxon>Alphaproteobacteria</taxon>
        <taxon>Hyphomicrobiales</taxon>
        <taxon>Rhizobiaceae</taxon>
        <taxon>Shinella</taxon>
    </lineage>
</organism>
<keyword evidence="2" id="KW-1185">Reference proteome</keyword>
<dbReference type="Proteomes" id="UP000996601">
    <property type="component" value="Unassembled WGS sequence"/>
</dbReference>
<dbReference type="InterPro" id="IPR015309">
    <property type="entry name" value="Tscrpt_rep_TraM"/>
</dbReference>
<accession>A0ABT1RC32</accession>
<comment type="caution">
    <text evidence="1">The sequence shown here is derived from an EMBL/GenBank/DDBJ whole genome shotgun (WGS) entry which is preliminary data.</text>
</comment>
<dbReference type="EMBL" id="WHSB02000008">
    <property type="protein sequence ID" value="MCQ4632682.1"/>
    <property type="molecule type" value="Genomic_DNA"/>
</dbReference>
<evidence type="ECO:0000313" key="2">
    <source>
        <dbReference type="Proteomes" id="UP000996601"/>
    </source>
</evidence>
<name>A0ABT1RC32_9HYPH</name>
<reference evidence="1" key="1">
    <citation type="submission" date="2021-07" db="EMBL/GenBank/DDBJ databases">
        <title>Shinella sp. nov., a novel member of the genus Shinella from water.</title>
        <authorList>
            <person name="Deng Y."/>
        </authorList>
    </citation>
    <scope>NUCLEOTIDE SEQUENCE</scope>
    <source>
        <strain evidence="1">CPCC 100929</strain>
    </source>
</reference>
<dbReference type="RefSeq" id="WP_256119307.1">
    <property type="nucleotide sequence ID" value="NZ_WHSB02000008.1"/>
</dbReference>
<dbReference type="Gene3D" id="1.10.287.160">
    <property type="entry name" value="HR1 repeat"/>
    <property type="match status" value="1"/>
</dbReference>